<feature type="transmembrane region" description="Helical" evidence="1">
    <location>
        <begin position="154"/>
        <end position="175"/>
    </location>
</feature>
<dbReference type="RefSeq" id="WP_245874272.1">
    <property type="nucleotide sequence ID" value="NZ_JBBNOP010000002.1"/>
</dbReference>
<dbReference type="PANTHER" id="PTHR38095">
    <property type="entry name" value="ANAEROBIC DIMETHYL SULFOXIDE REDUCTASE CHAIN YNFH"/>
    <property type="match status" value="1"/>
</dbReference>
<proteinExistence type="predicted"/>
<dbReference type="Proteomes" id="UP001487305">
    <property type="component" value="Unassembled WGS sequence"/>
</dbReference>
<protein>
    <submittedName>
        <fullName evidence="2">DmsC/YnfH family molybdoenzyme membrane anchor subunit</fullName>
        <ecNumber evidence="2">1.8.5.3</ecNumber>
    </submittedName>
</protein>
<accession>A0ABV1JAH1</accession>
<feature type="transmembrane region" description="Helical" evidence="1">
    <location>
        <begin position="229"/>
        <end position="252"/>
    </location>
</feature>
<dbReference type="Pfam" id="PF04976">
    <property type="entry name" value="DmsC"/>
    <property type="match status" value="1"/>
</dbReference>
<dbReference type="PANTHER" id="PTHR38095:SF2">
    <property type="entry name" value="ANAEROBIC DIMETHYL SULFOXIDE REDUCTASE CHAIN C"/>
    <property type="match status" value="1"/>
</dbReference>
<keyword evidence="1" id="KW-0472">Membrane</keyword>
<keyword evidence="1" id="KW-0812">Transmembrane</keyword>
<reference evidence="2 3" key="1">
    <citation type="submission" date="2024-04" db="EMBL/GenBank/DDBJ databases">
        <title>Human intestinal bacterial collection.</title>
        <authorList>
            <person name="Pauvert C."/>
            <person name="Hitch T.C.A."/>
            <person name="Clavel T."/>
        </authorList>
    </citation>
    <scope>NUCLEOTIDE SEQUENCE [LARGE SCALE GENOMIC DNA]</scope>
    <source>
        <strain evidence="2 3">CLA-KB-H42</strain>
    </source>
</reference>
<feature type="transmembrane region" description="Helical" evidence="1">
    <location>
        <begin position="121"/>
        <end position="142"/>
    </location>
</feature>
<feature type="transmembrane region" description="Helical" evidence="1">
    <location>
        <begin position="15"/>
        <end position="39"/>
    </location>
</feature>
<evidence type="ECO:0000256" key="1">
    <source>
        <dbReference type="SAM" id="Phobius"/>
    </source>
</evidence>
<evidence type="ECO:0000313" key="2">
    <source>
        <dbReference type="EMBL" id="MEQ3362080.1"/>
    </source>
</evidence>
<name>A0ABV1JAH1_9ACTN</name>
<dbReference type="GO" id="GO:0016491">
    <property type="term" value="F:oxidoreductase activity"/>
    <property type="evidence" value="ECO:0007669"/>
    <property type="project" value="UniProtKB-KW"/>
</dbReference>
<keyword evidence="3" id="KW-1185">Reference proteome</keyword>
<organism evidence="2 3">
    <name type="scientific">Raoultibacter massiliensis</name>
    <dbReference type="NCBI Taxonomy" id="1852371"/>
    <lineage>
        <taxon>Bacteria</taxon>
        <taxon>Bacillati</taxon>
        <taxon>Actinomycetota</taxon>
        <taxon>Coriobacteriia</taxon>
        <taxon>Eggerthellales</taxon>
        <taxon>Eggerthellaceae</taxon>
        <taxon>Raoultibacter</taxon>
    </lineage>
</organism>
<feature type="transmembrane region" description="Helical" evidence="1">
    <location>
        <begin position="51"/>
        <end position="69"/>
    </location>
</feature>
<feature type="transmembrane region" description="Helical" evidence="1">
    <location>
        <begin position="89"/>
        <end position="109"/>
    </location>
</feature>
<evidence type="ECO:0000313" key="3">
    <source>
        <dbReference type="Proteomes" id="UP001487305"/>
    </source>
</evidence>
<gene>
    <name evidence="2" type="ORF">AAA083_03705</name>
</gene>
<dbReference type="EMBL" id="JBBNOP010000002">
    <property type="protein sequence ID" value="MEQ3362080.1"/>
    <property type="molecule type" value="Genomic_DNA"/>
</dbReference>
<keyword evidence="2" id="KW-0560">Oxidoreductase</keyword>
<sequence>MMSSGFETALGEITLVLFTTLAPSGAFAFMIMAGVLACGKLDGALRRRIDKFLCIPLSVSMVGLIASATHLGNPANALYVFMGVGRSPLSTEVFCAVIFLFLTGVYWLYSFARKPKVALQRVWAVGIVIAAAAFITAVAFAYDAETIVSWSTPFVPIGVWLNAIVGGPLVALLAFRAARAEDIVGHCGSMLCGLSFAAVTANTVVYALQGFGLPGIENSFGSAAELVPAFGFVVAAFFACCAAATALMHSSVRAGKDSGSGRSLASCALAFAGIFLMRFVFYMMHMTVGLGV</sequence>
<feature type="transmembrane region" description="Helical" evidence="1">
    <location>
        <begin position="264"/>
        <end position="284"/>
    </location>
</feature>
<dbReference type="InterPro" id="IPR007059">
    <property type="entry name" value="DmsC"/>
</dbReference>
<comment type="caution">
    <text evidence="2">The sequence shown here is derived from an EMBL/GenBank/DDBJ whole genome shotgun (WGS) entry which is preliminary data.</text>
</comment>
<feature type="transmembrane region" description="Helical" evidence="1">
    <location>
        <begin position="187"/>
        <end position="209"/>
    </location>
</feature>
<dbReference type="EC" id="1.8.5.3" evidence="2"/>
<keyword evidence="1" id="KW-1133">Transmembrane helix</keyword>